<evidence type="ECO:0000313" key="1">
    <source>
        <dbReference type="EMBL" id="KAL2467016.1"/>
    </source>
</evidence>
<keyword evidence="2" id="KW-1185">Reference proteome</keyword>
<dbReference type="PANTHER" id="PTHR33223">
    <property type="entry name" value="CCHC-TYPE DOMAIN-CONTAINING PROTEIN"/>
    <property type="match status" value="1"/>
</dbReference>
<gene>
    <name evidence="1" type="ORF">Adt_42867</name>
</gene>
<proteinExistence type="predicted"/>
<reference evidence="2" key="1">
    <citation type="submission" date="2024-07" db="EMBL/GenBank/DDBJ databases">
        <title>Two chromosome-level genome assemblies of Korean endemic species Abeliophyllum distichum and Forsythia ovata (Oleaceae).</title>
        <authorList>
            <person name="Jang H."/>
        </authorList>
    </citation>
    <scope>NUCLEOTIDE SEQUENCE [LARGE SCALE GENOMIC DNA]</scope>
</reference>
<dbReference type="Proteomes" id="UP001604336">
    <property type="component" value="Unassembled WGS sequence"/>
</dbReference>
<dbReference type="AlphaFoldDB" id="A0ABD1PSV9"/>
<organism evidence="1 2">
    <name type="scientific">Abeliophyllum distichum</name>
    <dbReference type="NCBI Taxonomy" id="126358"/>
    <lineage>
        <taxon>Eukaryota</taxon>
        <taxon>Viridiplantae</taxon>
        <taxon>Streptophyta</taxon>
        <taxon>Embryophyta</taxon>
        <taxon>Tracheophyta</taxon>
        <taxon>Spermatophyta</taxon>
        <taxon>Magnoliopsida</taxon>
        <taxon>eudicotyledons</taxon>
        <taxon>Gunneridae</taxon>
        <taxon>Pentapetalae</taxon>
        <taxon>asterids</taxon>
        <taxon>lamiids</taxon>
        <taxon>Lamiales</taxon>
        <taxon>Oleaceae</taxon>
        <taxon>Forsythieae</taxon>
        <taxon>Abeliophyllum</taxon>
    </lineage>
</organism>
<dbReference type="PANTHER" id="PTHR33223:SF9">
    <property type="entry name" value="RETROTRANSPOSON GAG DOMAIN-CONTAINING PROTEIN"/>
    <property type="match status" value="1"/>
</dbReference>
<accession>A0ABD1PSV9</accession>
<protein>
    <submittedName>
        <fullName evidence="1">Retrotrans gag domain-containing protein</fullName>
    </submittedName>
</protein>
<name>A0ABD1PSV9_9LAMI</name>
<evidence type="ECO:0000313" key="2">
    <source>
        <dbReference type="Proteomes" id="UP001604336"/>
    </source>
</evidence>
<dbReference type="EMBL" id="JBFOLK010000013">
    <property type="protein sequence ID" value="KAL2467016.1"/>
    <property type="molecule type" value="Genomic_DNA"/>
</dbReference>
<sequence length="149" mass="16946">MVQRIPRVPAPIKKSAASCFTDSPFDDKIALAEMSKKFSFPNMKLYDGTTDPDDHIAQYRQRMFTAAILRDLREACMCKGFDFSLMGPAQQCLQAAEKLEKMSDDIYHVVQRRSELLREFVGRFNREKVSIPSCNQQTAISAFRKGAPT</sequence>
<comment type="caution">
    <text evidence="1">The sequence shown here is derived from an EMBL/GenBank/DDBJ whole genome shotgun (WGS) entry which is preliminary data.</text>
</comment>